<gene>
    <name evidence="1" type="ORF">RhiirC2_785982</name>
</gene>
<sequence length="176" mass="20477">MSCDLDGTFMLTPAKFIVLTRYTFDSFLGNSSLTPIFDRFPITAIHWPFTQAWLYHNSTTDVCSFTKSSYDAFKIKSLNHILPCGDIFLKHYPELYNSAGIPCPFCLSHPDTNEHLGLRTNLFSFINSTLDFHKKIFISLIDSNINNFNSFIEHSINFYDLFHHITNDNLYRHEFI</sequence>
<organism evidence="1 2">
    <name type="scientific">Rhizophagus irregularis</name>
    <dbReference type="NCBI Taxonomy" id="588596"/>
    <lineage>
        <taxon>Eukaryota</taxon>
        <taxon>Fungi</taxon>
        <taxon>Fungi incertae sedis</taxon>
        <taxon>Mucoromycota</taxon>
        <taxon>Glomeromycotina</taxon>
        <taxon>Glomeromycetes</taxon>
        <taxon>Glomerales</taxon>
        <taxon>Glomeraceae</taxon>
        <taxon>Rhizophagus</taxon>
    </lineage>
</organism>
<dbReference type="AlphaFoldDB" id="A0A2N1MV79"/>
<name>A0A2N1MV79_9GLOM</name>
<reference evidence="1 2" key="2">
    <citation type="submission" date="2017-10" db="EMBL/GenBank/DDBJ databases">
        <title>Extensive intraspecific genome diversity in a model arbuscular mycorrhizal fungus.</title>
        <authorList>
            <person name="Chen E.C.H."/>
            <person name="Morin E."/>
            <person name="Baudet D."/>
            <person name="Noel J."/>
            <person name="Ndikumana S."/>
            <person name="Charron P."/>
            <person name="St-Onge C."/>
            <person name="Giorgi J."/>
            <person name="Grigoriev I.V."/>
            <person name="Roux C."/>
            <person name="Martin F.M."/>
            <person name="Corradi N."/>
        </authorList>
    </citation>
    <scope>NUCLEOTIDE SEQUENCE [LARGE SCALE GENOMIC DNA]</scope>
    <source>
        <strain evidence="1 2">C2</strain>
    </source>
</reference>
<dbReference type="EMBL" id="LLXL01001242">
    <property type="protein sequence ID" value="PKK65553.1"/>
    <property type="molecule type" value="Genomic_DNA"/>
</dbReference>
<evidence type="ECO:0000313" key="2">
    <source>
        <dbReference type="Proteomes" id="UP000233469"/>
    </source>
</evidence>
<accession>A0A2N1MV79</accession>
<dbReference type="Proteomes" id="UP000233469">
    <property type="component" value="Unassembled WGS sequence"/>
</dbReference>
<comment type="caution">
    <text evidence="1">The sequence shown here is derived from an EMBL/GenBank/DDBJ whole genome shotgun (WGS) entry which is preliminary data.</text>
</comment>
<protein>
    <submittedName>
        <fullName evidence="1">Uncharacterized protein</fullName>
    </submittedName>
</protein>
<proteinExistence type="predicted"/>
<reference evidence="1 2" key="1">
    <citation type="submission" date="2016-04" db="EMBL/GenBank/DDBJ databases">
        <title>Genome analyses suggest a sexual origin of heterokaryosis in a supposedly ancient asexual fungus.</title>
        <authorList>
            <person name="Ropars J."/>
            <person name="Sedzielewska K."/>
            <person name="Noel J."/>
            <person name="Charron P."/>
            <person name="Farinelli L."/>
            <person name="Marton T."/>
            <person name="Kruger M."/>
            <person name="Pelin A."/>
            <person name="Brachmann A."/>
            <person name="Corradi N."/>
        </authorList>
    </citation>
    <scope>NUCLEOTIDE SEQUENCE [LARGE SCALE GENOMIC DNA]</scope>
    <source>
        <strain evidence="1 2">C2</strain>
    </source>
</reference>
<evidence type="ECO:0000313" key="1">
    <source>
        <dbReference type="EMBL" id="PKK65553.1"/>
    </source>
</evidence>